<dbReference type="EnsemblPlants" id="Pp3c9_20700V3.1">
    <property type="protein sequence ID" value="PAC:32911101.CDS.1"/>
    <property type="gene ID" value="Pp3c9_20700"/>
</dbReference>
<dbReference type="EMBL" id="ABEU02000009">
    <property type="protein sequence ID" value="PNR48511.1"/>
    <property type="molecule type" value="Genomic_DNA"/>
</dbReference>
<organism evidence="1">
    <name type="scientific">Physcomitrium patens</name>
    <name type="common">Spreading-leaved earth moss</name>
    <name type="synonym">Physcomitrella patens</name>
    <dbReference type="NCBI Taxonomy" id="3218"/>
    <lineage>
        <taxon>Eukaryota</taxon>
        <taxon>Viridiplantae</taxon>
        <taxon>Streptophyta</taxon>
        <taxon>Embryophyta</taxon>
        <taxon>Bryophyta</taxon>
        <taxon>Bryophytina</taxon>
        <taxon>Bryopsida</taxon>
        <taxon>Funariidae</taxon>
        <taxon>Funariales</taxon>
        <taxon>Funariaceae</taxon>
        <taxon>Physcomitrium</taxon>
    </lineage>
</organism>
<reference evidence="1 3" key="1">
    <citation type="journal article" date="2008" name="Science">
        <title>The Physcomitrella genome reveals evolutionary insights into the conquest of land by plants.</title>
        <authorList>
            <person name="Rensing S."/>
            <person name="Lang D."/>
            <person name="Zimmer A."/>
            <person name="Terry A."/>
            <person name="Salamov A."/>
            <person name="Shapiro H."/>
            <person name="Nishiyama T."/>
            <person name="Perroud P.-F."/>
            <person name="Lindquist E."/>
            <person name="Kamisugi Y."/>
            <person name="Tanahashi T."/>
            <person name="Sakakibara K."/>
            <person name="Fujita T."/>
            <person name="Oishi K."/>
            <person name="Shin-I T."/>
            <person name="Kuroki Y."/>
            <person name="Toyoda A."/>
            <person name="Suzuki Y."/>
            <person name="Hashimoto A."/>
            <person name="Yamaguchi K."/>
            <person name="Sugano A."/>
            <person name="Kohara Y."/>
            <person name="Fujiyama A."/>
            <person name="Anterola A."/>
            <person name="Aoki S."/>
            <person name="Ashton N."/>
            <person name="Barbazuk W.B."/>
            <person name="Barker E."/>
            <person name="Bennetzen J."/>
            <person name="Bezanilla M."/>
            <person name="Blankenship R."/>
            <person name="Cho S.H."/>
            <person name="Dutcher S."/>
            <person name="Estelle M."/>
            <person name="Fawcett J.A."/>
            <person name="Gundlach H."/>
            <person name="Hanada K."/>
            <person name="Heyl A."/>
            <person name="Hicks K.A."/>
            <person name="Hugh J."/>
            <person name="Lohr M."/>
            <person name="Mayer K."/>
            <person name="Melkozernov A."/>
            <person name="Murata T."/>
            <person name="Nelson D."/>
            <person name="Pils B."/>
            <person name="Prigge M."/>
            <person name="Reiss B."/>
            <person name="Renner T."/>
            <person name="Rombauts S."/>
            <person name="Rushton P."/>
            <person name="Sanderfoot A."/>
            <person name="Schween G."/>
            <person name="Shiu S.-H."/>
            <person name="Stueber K."/>
            <person name="Theodoulou F.L."/>
            <person name="Tu H."/>
            <person name="Van de Peer Y."/>
            <person name="Verrier P.J."/>
            <person name="Waters E."/>
            <person name="Wood A."/>
            <person name="Yang L."/>
            <person name="Cove D."/>
            <person name="Cuming A."/>
            <person name="Hasebe M."/>
            <person name="Lucas S."/>
            <person name="Mishler D.B."/>
            <person name="Reski R."/>
            <person name="Grigoriev I."/>
            <person name="Quatrano R.S."/>
            <person name="Boore J.L."/>
        </authorList>
    </citation>
    <scope>NUCLEOTIDE SEQUENCE [LARGE SCALE GENOMIC DNA]</scope>
    <source>
        <strain evidence="2 3">cv. Gransden 2004</strain>
    </source>
</reference>
<protein>
    <recommendedName>
        <fullName evidence="4">DUF4219 domain-containing protein</fullName>
    </recommendedName>
</protein>
<name>A0A2K1K406_PHYPA</name>
<evidence type="ECO:0008006" key="4">
    <source>
        <dbReference type="Google" id="ProtNLM"/>
    </source>
</evidence>
<dbReference type="Proteomes" id="UP000006727">
    <property type="component" value="Chromosome 9"/>
</dbReference>
<dbReference type="AlphaFoldDB" id="A0A2K1K406"/>
<accession>A0A2K1K406</accession>
<gene>
    <name evidence="1" type="ORF">PHYPA_012988</name>
</gene>
<dbReference type="Gramene" id="Pp3c9_20700V3.1">
    <property type="protein sequence ID" value="PAC:32911101.CDS.1"/>
    <property type="gene ID" value="Pp3c9_20700"/>
</dbReference>
<evidence type="ECO:0000313" key="2">
    <source>
        <dbReference type="EnsemblPlants" id="PAC:32911101.CDS.1"/>
    </source>
</evidence>
<reference evidence="1 3" key="2">
    <citation type="journal article" date="2018" name="Plant J.">
        <title>The Physcomitrella patens chromosome-scale assembly reveals moss genome structure and evolution.</title>
        <authorList>
            <person name="Lang D."/>
            <person name="Ullrich K.K."/>
            <person name="Murat F."/>
            <person name="Fuchs J."/>
            <person name="Jenkins J."/>
            <person name="Haas F.B."/>
            <person name="Piednoel M."/>
            <person name="Gundlach H."/>
            <person name="Van Bel M."/>
            <person name="Meyberg R."/>
            <person name="Vives C."/>
            <person name="Morata J."/>
            <person name="Symeonidi A."/>
            <person name="Hiss M."/>
            <person name="Muchero W."/>
            <person name="Kamisugi Y."/>
            <person name="Saleh O."/>
            <person name="Blanc G."/>
            <person name="Decker E.L."/>
            <person name="van Gessel N."/>
            <person name="Grimwood J."/>
            <person name="Hayes R.D."/>
            <person name="Graham S.W."/>
            <person name="Gunter L.E."/>
            <person name="McDaniel S.F."/>
            <person name="Hoernstein S.N.W."/>
            <person name="Larsson A."/>
            <person name="Li F.W."/>
            <person name="Perroud P.F."/>
            <person name="Phillips J."/>
            <person name="Ranjan P."/>
            <person name="Rokshar D.S."/>
            <person name="Rothfels C.J."/>
            <person name="Schneider L."/>
            <person name="Shu S."/>
            <person name="Stevenson D.W."/>
            <person name="Thummler F."/>
            <person name="Tillich M."/>
            <person name="Villarreal Aguilar J.C."/>
            <person name="Widiez T."/>
            <person name="Wong G.K."/>
            <person name="Wymore A."/>
            <person name="Zhang Y."/>
            <person name="Zimmer A.D."/>
            <person name="Quatrano R.S."/>
            <person name="Mayer K.F.X."/>
            <person name="Goodstein D."/>
            <person name="Casacuberta J.M."/>
            <person name="Vandepoele K."/>
            <person name="Reski R."/>
            <person name="Cuming A.C."/>
            <person name="Tuskan G.A."/>
            <person name="Maumus F."/>
            <person name="Salse J."/>
            <person name="Schmutz J."/>
            <person name="Rensing S.A."/>
        </authorList>
    </citation>
    <scope>NUCLEOTIDE SEQUENCE [LARGE SCALE GENOMIC DNA]</scope>
    <source>
        <strain evidence="2 3">cv. Gransden 2004</strain>
    </source>
</reference>
<evidence type="ECO:0000313" key="1">
    <source>
        <dbReference type="EMBL" id="PNR48511.1"/>
    </source>
</evidence>
<sequence length="57" mass="6660">MSNLESICLKETKRMDPKTYKHWSITLQSILEKEDFWDLVKPLSTTPSSSTTTDLQR</sequence>
<proteinExistence type="predicted"/>
<reference evidence="2" key="3">
    <citation type="submission" date="2020-12" db="UniProtKB">
        <authorList>
            <consortium name="EnsemblPlants"/>
        </authorList>
    </citation>
    <scope>IDENTIFICATION</scope>
</reference>
<evidence type="ECO:0000313" key="3">
    <source>
        <dbReference type="Proteomes" id="UP000006727"/>
    </source>
</evidence>
<keyword evidence="3" id="KW-1185">Reference proteome</keyword>